<dbReference type="InterPro" id="IPR050217">
    <property type="entry name" value="Peroxiredoxin"/>
</dbReference>
<dbReference type="PIRSF" id="PIRSF000239">
    <property type="entry name" value="AHPC"/>
    <property type="match status" value="1"/>
</dbReference>
<dbReference type="InterPro" id="IPR036249">
    <property type="entry name" value="Thioredoxin-like_sf"/>
</dbReference>
<comment type="caution">
    <text evidence="7">The sequence shown here is derived from an EMBL/GenBank/DDBJ whole genome shotgun (WGS) entry which is preliminary data.</text>
</comment>
<evidence type="ECO:0000256" key="2">
    <source>
        <dbReference type="ARBA" id="ARBA00022559"/>
    </source>
</evidence>
<dbReference type="InterPro" id="IPR013766">
    <property type="entry name" value="Thioredoxin_domain"/>
</dbReference>
<organism evidence="7 8">
    <name type="scientific">Desulfofundulus luciae</name>
    <dbReference type="NCBI Taxonomy" id="74702"/>
    <lineage>
        <taxon>Bacteria</taxon>
        <taxon>Bacillati</taxon>
        <taxon>Bacillota</taxon>
        <taxon>Clostridia</taxon>
        <taxon>Eubacteriales</taxon>
        <taxon>Peptococcaceae</taxon>
        <taxon>Desulfofundulus</taxon>
    </lineage>
</organism>
<keyword evidence="5" id="KW-0676">Redox-active center</keyword>
<protein>
    <submittedName>
        <fullName evidence="7">Peroxiredoxin (Alkyl hydroperoxide reductase subunit C)</fullName>
    </submittedName>
</protein>
<dbReference type="Gene3D" id="3.40.30.10">
    <property type="entry name" value="Glutaredoxin"/>
    <property type="match status" value="1"/>
</dbReference>
<dbReference type="Pfam" id="PF00578">
    <property type="entry name" value="AhpC-TSA"/>
    <property type="match status" value="1"/>
</dbReference>
<proteinExistence type="inferred from homology"/>
<gene>
    <name evidence="7" type="ORF">J2Z49_002268</name>
</gene>
<keyword evidence="3" id="KW-0049">Antioxidant</keyword>
<dbReference type="Proteomes" id="UP001225644">
    <property type="component" value="Unassembled WGS sequence"/>
</dbReference>
<dbReference type="InterPro" id="IPR024706">
    <property type="entry name" value="Peroxiredoxin_AhpC-typ"/>
</dbReference>
<evidence type="ECO:0000256" key="4">
    <source>
        <dbReference type="ARBA" id="ARBA00023002"/>
    </source>
</evidence>
<evidence type="ECO:0000256" key="5">
    <source>
        <dbReference type="ARBA" id="ARBA00023284"/>
    </source>
</evidence>
<evidence type="ECO:0000313" key="7">
    <source>
        <dbReference type="EMBL" id="MDQ0287149.1"/>
    </source>
</evidence>
<dbReference type="SUPFAM" id="SSF52833">
    <property type="entry name" value="Thioredoxin-like"/>
    <property type="match status" value="1"/>
</dbReference>
<evidence type="ECO:0000259" key="6">
    <source>
        <dbReference type="PROSITE" id="PS51352"/>
    </source>
</evidence>
<name>A0ABU0B352_9FIRM</name>
<keyword evidence="4" id="KW-0560">Oxidoreductase</keyword>
<keyword evidence="8" id="KW-1185">Reference proteome</keyword>
<dbReference type="PANTHER" id="PTHR10681">
    <property type="entry name" value="THIOREDOXIN PEROXIDASE"/>
    <property type="match status" value="1"/>
</dbReference>
<accession>A0ABU0B352</accession>
<dbReference type="InterPro" id="IPR000866">
    <property type="entry name" value="AhpC/TSA"/>
</dbReference>
<dbReference type="EMBL" id="JAUSUX010000020">
    <property type="protein sequence ID" value="MDQ0287149.1"/>
    <property type="molecule type" value="Genomic_DNA"/>
</dbReference>
<dbReference type="PANTHER" id="PTHR10681:SF121">
    <property type="entry name" value="ALKYL HYDROPEROXIDE REDUCTASE C"/>
    <property type="match status" value="1"/>
</dbReference>
<sequence length="136" mass="15120">MAAVAARYDRFAQVGAEVLAISTDSVYAHKVFAEVSPSARKVQYPLLSDRNQEISRVYGVLDEETGAAYRATFIINPQGRIEYYCVYPREVGRNVDEIIRVIQAIQYAAATGEGVPAQWHPGQPGIRRDFERAGTI</sequence>
<feature type="domain" description="Thioredoxin" evidence="6">
    <location>
        <begin position="1"/>
        <end position="107"/>
    </location>
</feature>
<evidence type="ECO:0000256" key="1">
    <source>
        <dbReference type="ARBA" id="ARBA00009796"/>
    </source>
</evidence>
<evidence type="ECO:0000256" key="3">
    <source>
        <dbReference type="ARBA" id="ARBA00022862"/>
    </source>
</evidence>
<dbReference type="InterPro" id="IPR019479">
    <property type="entry name" value="Peroxiredoxin_C"/>
</dbReference>
<keyword evidence="2" id="KW-0575">Peroxidase</keyword>
<dbReference type="Pfam" id="PF10417">
    <property type="entry name" value="1-cysPrx_C"/>
    <property type="match status" value="1"/>
</dbReference>
<comment type="similarity">
    <text evidence="1">Belongs to the peroxiredoxin family. AhpC/Prx1 subfamily.</text>
</comment>
<reference evidence="7 8" key="1">
    <citation type="submission" date="2023-07" db="EMBL/GenBank/DDBJ databases">
        <title>Genomic Encyclopedia of Type Strains, Phase IV (KMG-IV): sequencing the most valuable type-strain genomes for metagenomic binning, comparative biology and taxonomic classification.</title>
        <authorList>
            <person name="Goeker M."/>
        </authorList>
    </citation>
    <scope>NUCLEOTIDE SEQUENCE [LARGE SCALE GENOMIC DNA]</scope>
    <source>
        <strain evidence="7 8">DSM 12396</strain>
    </source>
</reference>
<dbReference type="PROSITE" id="PS51352">
    <property type="entry name" value="THIOREDOXIN_2"/>
    <property type="match status" value="1"/>
</dbReference>
<evidence type="ECO:0000313" key="8">
    <source>
        <dbReference type="Proteomes" id="UP001225644"/>
    </source>
</evidence>